<gene>
    <name evidence="2" type="ORF">TNIN_492251</name>
</gene>
<sequence>MHHRFQNCILQTFRYSAITTPNMALRFPVRCPKFGKSASRQKRKNEEGNEKKPTFFISPKEGSRCNSISGAVPFSSGVVFKQIGRVDGSKQEPE</sequence>
<dbReference type="AlphaFoldDB" id="A0A8X6MLJ4"/>
<dbReference type="OrthoDB" id="6413666at2759"/>
<comment type="caution">
    <text evidence="2">The sequence shown here is derived from an EMBL/GenBank/DDBJ whole genome shotgun (WGS) entry which is preliminary data.</text>
</comment>
<feature type="region of interest" description="Disordered" evidence="1">
    <location>
        <begin position="35"/>
        <end position="58"/>
    </location>
</feature>
<keyword evidence="3" id="KW-1185">Reference proteome</keyword>
<feature type="compositionally biased region" description="Basic and acidic residues" evidence="1">
    <location>
        <begin position="44"/>
        <end position="53"/>
    </location>
</feature>
<reference evidence="2" key="1">
    <citation type="submission" date="2020-08" db="EMBL/GenBank/DDBJ databases">
        <title>Multicomponent nature underlies the extraordinary mechanical properties of spider dragline silk.</title>
        <authorList>
            <person name="Kono N."/>
            <person name="Nakamura H."/>
            <person name="Mori M."/>
            <person name="Yoshida Y."/>
            <person name="Ohtoshi R."/>
            <person name="Malay A.D."/>
            <person name="Moran D.A.P."/>
            <person name="Tomita M."/>
            <person name="Numata K."/>
            <person name="Arakawa K."/>
        </authorList>
    </citation>
    <scope>NUCLEOTIDE SEQUENCE</scope>
</reference>
<organism evidence="2 3">
    <name type="scientific">Trichonephila inaurata madagascariensis</name>
    <dbReference type="NCBI Taxonomy" id="2747483"/>
    <lineage>
        <taxon>Eukaryota</taxon>
        <taxon>Metazoa</taxon>
        <taxon>Ecdysozoa</taxon>
        <taxon>Arthropoda</taxon>
        <taxon>Chelicerata</taxon>
        <taxon>Arachnida</taxon>
        <taxon>Araneae</taxon>
        <taxon>Araneomorphae</taxon>
        <taxon>Entelegynae</taxon>
        <taxon>Araneoidea</taxon>
        <taxon>Nephilidae</taxon>
        <taxon>Trichonephila</taxon>
        <taxon>Trichonephila inaurata</taxon>
    </lineage>
</organism>
<evidence type="ECO:0000256" key="1">
    <source>
        <dbReference type="SAM" id="MobiDB-lite"/>
    </source>
</evidence>
<evidence type="ECO:0000313" key="3">
    <source>
        <dbReference type="Proteomes" id="UP000886998"/>
    </source>
</evidence>
<name>A0A8X6MLJ4_9ARAC</name>
<proteinExistence type="predicted"/>
<protein>
    <submittedName>
        <fullName evidence="2">Uncharacterized protein</fullName>
    </submittedName>
</protein>
<dbReference type="Proteomes" id="UP000886998">
    <property type="component" value="Unassembled WGS sequence"/>
</dbReference>
<evidence type="ECO:0000313" key="2">
    <source>
        <dbReference type="EMBL" id="GFS62992.1"/>
    </source>
</evidence>
<dbReference type="EMBL" id="BMAV01027869">
    <property type="protein sequence ID" value="GFS62992.1"/>
    <property type="molecule type" value="Genomic_DNA"/>
</dbReference>
<accession>A0A8X6MLJ4</accession>